<feature type="non-terminal residue" evidence="2">
    <location>
        <position position="68"/>
    </location>
</feature>
<evidence type="ECO:0000256" key="1">
    <source>
        <dbReference type="SAM" id="SignalP"/>
    </source>
</evidence>
<proteinExistence type="predicted"/>
<organism evidence="2 3">
    <name type="scientific">Brassica napus</name>
    <name type="common">Rape</name>
    <dbReference type="NCBI Taxonomy" id="3708"/>
    <lineage>
        <taxon>Eukaryota</taxon>
        <taxon>Viridiplantae</taxon>
        <taxon>Streptophyta</taxon>
        <taxon>Embryophyta</taxon>
        <taxon>Tracheophyta</taxon>
        <taxon>Spermatophyta</taxon>
        <taxon>Magnoliopsida</taxon>
        <taxon>eudicotyledons</taxon>
        <taxon>Gunneridae</taxon>
        <taxon>Pentapetalae</taxon>
        <taxon>rosids</taxon>
        <taxon>malvids</taxon>
        <taxon>Brassicales</taxon>
        <taxon>Brassicaceae</taxon>
        <taxon>Brassiceae</taxon>
        <taxon>Brassica</taxon>
    </lineage>
</organism>
<feature type="signal peptide" evidence="1">
    <location>
        <begin position="1"/>
        <end position="21"/>
    </location>
</feature>
<dbReference type="EMBL" id="JAGKQM010001819">
    <property type="protein sequence ID" value="KAH0851212.1"/>
    <property type="molecule type" value="Genomic_DNA"/>
</dbReference>
<dbReference type="Proteomes" id="UP000824890">
    <property type="component" value="Unassembled WGS sequence"/>
</dbReference>
<feature type="chain" id="PRO_5046930065" description="Secreted protein" evidence="1">
    <location>
        <begin position="22"/>
        <end position="68"/>
    </location>
</feature>
<gene>
    <name evidence="2" type="ORF">HID58_094915</name>
</gene>
<sequence length="68" mass="7844">MHLSITALFFLFCFLAPSALAQLRFGFYGRSCPVRNLSLLMLFANRFRRDRSITAALLRISFMIALVR</sequence>
<keyword evidence="3" id="KW-1185">Reference proteome</keyword>
<name>A0ABQ7X5J9_BRANA</name>
<protein>
    <recommendedName>
        <fullName evidence="4">Secreted protein</fullName>
    </recommendedName>
</protein>
<keyword evidence="1" id="KW-0732">Signal</keyword>
<evidence type="ECO:0000313" key="3">
    <source>
        <dbReference type="Proteomes" id="UP000824890"/>
    </source>
</evidence>
<reference evidence="2 3" key="1">
    <citation type="submission" date="2021-05" db="EMBL/GenBank/DDBJ databases">
        <title>Genome Assembly of Synthetic Allotetraploid Brassica napus Reveals Homoeologous Exchanges between Subgenomes.</title>
        <authorList>
            <person name="Davis J.T."/>
        </authorList>
    </citation>
    <scope>NUCLEOTIDE SEQUENCE [LARGE SCALE GENOMIC DNA]</scope>
    <source>
        <strain evidence="3">cv. Da-Ae</strain>
        <tissue evidence="2">Seedling</tissue>
    </source>
</reference>
<evidence type="ECO:0000313" key="2">
    <source>
        <dbReference type="EMBL" id="KAH0851212.1"/>
    </source>
</evidence>
<evidence type="ECO:0008006" key="4">
    <source>
        <dbReference type="Google" id="ProtNLM"/>
    </source>
</evidence>
<comment type="caution">
    <text evidence="2">The sequence shown here is derived from an EMBL/GenBank/DDBJ whole genome shotgun (WGS) entry which is preliminary data.</text>
</comment>
<accession>A0ABQ7X5J9</accession>